<evidence type="ECO:0000313" key="5">
    <source>
        <dbReference type="Proteomes" id="UP000007564"/>
    </source>
</evidence>
<dbReference type="EMBL" id="HE965806">
    <property type="protein sequence ID" value="CCJ53387.1"/>
    <property type="molecule type" value="Genomic_DNA"/>
</dbReference>
<accession>A0A0C6P5C3</accession>
<reference evidence="4 5" key="1">
    <citation type="journal article" date="2012" name="BMC Genomics">
        <title>Comparative genomics of the classical Bordetella subspecies: the evolution and exchange of virulence-associated diversity amongst closely related pathogens.</title>
        <authorList>
            <person name="Park J."/>
            <person name="Zhang Y."/>
            <person name="Buboltz A.M."/>
            <person name="Zhang X."/>
            <person name="Schuster S.C."/>
            <person name="Ahuja U."/>
            <person name="Liu M."/>
            <person name="Miller J.F."/>
            <person name="Sebaihia M."/>
            <person name="Bentley S.D."/>
            <person name="Parkhill J."/>
            <person name="Harvill E.T."/>
        </authorList>
    </citation>
    <scope>NUCLEOTIDE SEQUENCE [LARGE SCALE GENOMIC DNA]</scope>
    <source>
        <strain evidence="4 5">253</strain>
    </source>
</reference>
<dbReference type="HOGENOM" id="CLU_013985_32_1_4"/>
<organism evidence="4 5">
    <name type="scientific">Bordetella bronchiseptica 253</name>
    <dbReference type="NCBI Taxonomy" id="568707"/>
    <lineage>
        <taxon>Bacteria</taxon>
        <taxon>Pseudomonadati</taxon>
        <taxon>Pseudomonadota</taxon>
        <taxon>Betaproteobacteria</taxon>
        <taxon>Burkholderiales</taxon>
        <taxon>Alcaligenaceae</taxon>
        <taxon>Bordetella</taxon>
    </lineage>
</organism>
<dbReference type="Pfam" id="PF00583">
    <property type="entry name" value="Acetyltransf_1"/>
    <property type="match status" value="1"/>
</dbReference>
<evidence type="ECO:0000256" key="2">
    <source>
        <dbReference type="ARBA" id="ARBA00023315"/>
    </source>
</evidence>
<dbReference type="Gene3D" id="3.40.630.30">
    <property type="match status" value="1"/>
</dbReference>
<dbReference type="InterPro" id="IPR016181">
    <property type="entry name" value="Acyl_CoA_acyltransferase"/>
</dbReference>
<dbReference type="AlphaFoldDB" id="A0A0C6P5C3"/>
<keyword evidence="1 4" id="KW-0808">Transferase</keyword>
<dbReference type="PROSITE" id="PS51186">
    <property type="entry name" value="GNAT"/>
    <property type="match status" value="1"/>
</dbReference>
<dbReference type="PANTHER" id="PTHR43877">
    <property type="entry name" value="AMINOALKYLPHOSPHONATE N-ACETYLTRANSFERASE-RELATED-RELATED"/>
    <property type="match status" value="1"/>
</dbReference>
<evidence type="ECO:0000259" key="3">
    <source>
        <dbReference type="PROSITE" id="PS51186"/>
    </source>
</evidence>
<evidence type="ECO:0000256" key="1">
    <source>
        <dbReference type="ARBA" id="ARBA00022679"/>
    </source>
</evidence>
<dbReference type="GO" id="GO:0016747">
    <property type="term" value="F:acyltransferase activity, transferring groups other than amino-acyl groups"/>
    <property type="evidence" value="ECO:0007669"/>
    <property type="project" value="InterPro"/>
</dbReference>
<gene>
    <name evidence="4" type="ORF">BN112_1470</name>
</gene>
<feature type="domain" description="N-acetyltransferase" evidence="3">
    <location>
        <begin position="6"/>
        <end position="157"/>
    </location>
</feature>
<sequence>MAPRDLLIRPVRPGDEPRWRELWDGYTRFYEREPVEAVTRHTWRRIMDPAQAVYAIVAESATHGVLGIANYLLHENTSTLAPVCYLQDLYVDPQARAQGAGRRMLDWLVDEARTRGWSRLYWNTRENNYRARALYDQYTPHSGFVRYVVHTSPHKPA</sequence>
<dbReference type="OrthoDB" id="9805924at2"/>
<proteinExistence type="predicted"/>
<keyword evidence="2" id="KW-0012">Acyltransferase</keyword>
<evidence type="ECO:0000313" key="4">
    <source>
        <dbReference type="EMBL" id="CCJ53387.1"/>
    </source>
</evidence>
<dbReference type="InterPro" id="IPR050832">
    <property type="entry name" value="Bact_Acetyltransf"/>
</dbReference>
<dbReference type="RefSeq" id="WP_010926362.1">
    <property type="nucleotide sequence ID" value="NC_019382.1"/>
</dbReference>
<dbReference type="InterPro" id="IPR000182">
    <property type="entry name" value="GNAT_dom"/>
</dbReference>
<protein>
    <submittedName>
        <fullName evidence="4">Putative acetyltransferase</fullName>
    </submittedName>
</protein>
<dbReference type="Proteomes" id="UP000007564">
    <property type="component" value="Chromosome"/>
</dbReference>
<dbReference type="SUPFAM" id="SSF55729">
    <property type="entry name" value="Acyl-CoA N-acyltransferases (Nat)"/>
    <property type="match status" value="1"/>
</dbReference>
<dbReference type="GeneID" id="93204389"/>
<name>A0A0C6P5C3_BORBO</name>
<dbReference type="CDD" id="cd04301">
    <property type="entry name" value="NAT_SF"/>
    <property type="match status" value="1"/>
</dbReference>
<dbReference type="KEGG" id="bbh:BN112_1470"/>